<dbReference type="Gene3D" id="3.40.50.1820">
    <property type="entry name" value="alpha/beta hydrolase"/>
    <property type="match status" value="1"/>
</dbReference>
<dbReference type="PANTHER" id="PTHR43139">
    <property type="entry name" value="SI:DKEY-122A22.2"/>
    <property type="match status" value="1"/>
</dbReference>
<dbReference type="InterPro" id="IPR052370">
    <property type="entry name" value="Meta-cleavage_hydrolase"/>
</dbReference>
<protein>
    <recommendedName>
        <fullName evidence="1">AB hydrolase-1 domain-containing protein</fullName>
    </recommendedName>
</protein>
<comment type="caution">
    <text evidence="2">The sequence shown here is derived from an EMBL/GenBank/DDBJ whole genome shotgun (WGS) entry which is preliminary data.</text>
</comment>
<organism evidence="2 3">
    <name type="scientific">Eruca vesicaria subsp. sativa</name>
    <name type="common">Garden rocket</name>
    <name type="synonym">Eruca sativa</name>
    <dbReference type="NCBI Taxonomy" id="29727"/>
    <lineage>
        <taxon>Eukaryota</taxon>
        <taxon>Viridiplantae</taxon>
        <taxon>Streptophyta</taxon>
        <taxon>Embryophyta</taxon>
        <taxon>Tracheophyta</taxon>
        <taxon>Spermatophyta</taxon>
        <taxon>Magnoliopsida</taxon>
        <taxon>eudicotyledons</taxon>
        <taxon>Gunneridae</taxon>
        <taxon>Pentapetalae</taxon>
        <taxon>rosids</taxon>
        <taxon>malvids</taxon>
        <taxon>Brassicales</taxon>
        <taxon>Brassicaceae</taxon>
        <taxon>Brassiceae</taxon>
        <taxon>Eruca</taxon>
    </lineage>
</organism>
<dbReference type="InterPro" id="IPR029058">
    <property type="entry name" value="AB_hydrolase_fold"/>
</dbReference>
<dbReference type="Proteomes" id="UP001642260">
    <property type="component" value="Unassembled WGS sequence"/>
</dbReference>
<dbReference type="PRINTS" id="PR00111">
    <property type="entry name" value="ABHYDROLASE"/>
</dbReference>
<dbReference type="AlphaFoldDB" id="A0ABC8LLM6"/>
<proteinExistence type="predicted"/>
<evidence type="ECO:0000313" key="2">
    <source>
        <dbReference type="EMBL" id="CAH8384544.1"/>
    </source>
</evidence>
<dbReference type="Pfam" id="PF00561">
    <property type="entry name" value="Abhydrolase_1"/>
    <property type="match status" value="1"/>
</dbReference>
<accession>A0ABC8LLM6</accession>
<reference evidence="2 3" key="1">
    <citation type="submission" date="2022-03" db="EMBL/GenBank/DDBJ databases">
        <authorList>
            <person name="Macdonald S."/>
            <person name="Ahmed S."/>
            <person name="Newling K."/>
        </authorList>
    </citation>
    <scope>NUCLEOTIDE SEQUENCE [LARGE SCALE GENOMIC DNA]</scope>
</reference>
<name>A0ABC8LLM6_ERUVS</name>
<evidence type="ECO:0000259" key="1">
    <source>
        <dbReference type="Pfam" id="PF00561"/>
    </source>
</evidence>
<evidence type="ECO:0000313" key="3">
    <source>
        <dbReference type="Proteomes" id="UP001642260"/>
    </source>
</evidence>
<dbReference type="PANTHER" id="PTHR43139:SF52">
    <property type="entry name" value="SI:DKEY-122A22.2"/>
    <property type="match status" value="1"/>
</dbReference>
<keyword evidence="3" id="KW-1185">Reference proteome</keyword>
<sequence length="193" mass="22049">MEKIGIEKKFNVVGTSYGGFVAYHMAKMWPEKVEKVVIASSGINMRKCDSESLLQRSNCECIEKVMLPSTASELRTLMGLASSWKMLRMFPDALWNDFISNLYQKNREEKIELLKGVTLGRDEKLIIDPLSQEVLIVWGDKDQIFPVKMAYGLKEILGDKTKLEIIENTSHIPQIECAQEFNNIVLRFLKGSQ</sequence>
<dbReference type="SUPFAM" id="SSF53474">
    <property type="entry name" value="alpha/beta-Hydrolases"/>
    <property type="match status" value="1"/>
</dbReference>
<dbReference type="EMBL" id="CAKOAT010628487">
    <property type="protein sequence ID" value="CAH8384544.1"/>
    <property type="molecule type" value="Genomic_DNA"/>
</dbReference>
<dbReference type="InterPro" id="IPR000073">
    <property type="entry name" value="AB_hydrolase_1"/>
</dbReference>
<feature type="domain" description="AB hydrolase-1" evidence="1">
    <location>
        <begin position="3"/>
        <end position="176"/>
    </location>
</feature>
<gene>
    <name evidence="2" type="ORF">ERUC_LOCUS37027</name>
</gene>